<dbReference type="CDD" id="cd00063">
    <property type="entry name" value="FN3"/>
    <property type="match status" value="1"/>
</dbReference>
<dbReference type="EMBL" id="CP002542">
    <property type="protein sequence ID" value="AEA43220.1"/>
    <property type="molecule type" value="Genomic_DNA"/>
</dbReference>
<dbReference type="GO" id="GO:0009253">
    <property type="term" value="P:peptidoglycan catabolic process"/>
    <property type="evidence" value="ECO:0007669"/>
    <property type="project" value="InterPro"/>
</dbReference>
<dbReference type="Pfam" id="PF01510">
    <property type="entry name" value="Amidase_2"/>
    <property type="match status" value="1"/>
</dbReference>
<dbReference type="Gene3D" id="2.60.120.560">
    <property type="entry name" value="Exo-inulinase, domain 1"/>
    <property type="match status" value="1"/>
</dbReference>
<evidence type="ECO:0000256" key="6">
    <source>
        <dbReference type="SAM" id="SignalP"/>
    </source>
</evidence>
<dbReference type="EC" id="3.5.1.28" evidence="2"/>
<dbReference type="Proteomes" id="UP000007463">
    <property type="component" value="Chromosome"/>
</dbReference>
<dbReference type="STRING" id="755732.Fluta_1225"/>
<dbReference type="GO" id="GO:0071555">
    <property type="term" value="P:cell wall organization"/>
    <property type="evidence" value="ECO:0007669"/>
    <property type="project" value="UniProtKB-KW"/>
</dbReference>
<evidence type="ECO:0000259" key="7">
    <source>
        <dbReference type="PROSITE" id="PS01180"/>
    </source>
</evidence>
<dbReference type="RefSeq" id="WP_013685992.1">
    <property type="nucleotide sequence ID" value="NC_015321.1"/>
</dbReference>
<accession>F2IBD4</accession>
<dbReference type="Gene3D" id="3.40.80.10">
    <property type="entry name" value="Peptidoglycan recognition protein-like"/>
    <property type="match status" value="1"/>
</dbReference>
<evidence type="ECO:0000313" key="8">
    <source>
        <dbReference type="EMBL" id="AEA43220.1"/>
    </source>
</evidence>
<dbReference type="CDD" id="cd00041">
    <property type="entry name" value="CUB"/>
    <property type="match status" value="1"/>
</dbReference>
<dbReference type="InterPro" id="IPR002502">
    <property type="entry name" value="Amidase_domain"/>
</dbReference>
<organism evidence="8 9">
    <name type="scientific">Fluviicola taffensis (strain DSM 16823 / NCIMB 13979 / RW262)</name>
    <dbReference type="NCBI Taxonomy" id="755732"/>
    <lineage>
        <taxon>Bacteria</taxon>
        <taxon>Pseudomonadati</taxon>
        <taxon>Bacteroidota</taxon>
        <taxon>Flavobacteriia</taxon>
        <taxon>Flavobacteriales</taxon>
        <taxon>Crocinitomicaceae</taxon>
        <taxon>Fluviicola</taxon>
    </lineage>
</organism>
<dbReference type="InterPro" id="IPR000859">
    <property type="entry name" value="CUB_dom"/>
</dbReference>
<dbReference type="InterPro" id="IPR013783">
    <property type="entry name" value="Ig-like_fold"/>
</dbReference>
<dbReference type="Gene3D" id="2.60.40.10">
    <property type="entry name" value="Immunoglobulins"/>
    <property type="match status" value="1"/>
</dbReference>
<feature type="domain" description="CUB" evidence="7">
    <location>
        <begin position="402"/>
        <end position="511"/>
    </location>
</feature>
<dbReference type="HOGENOM" id="CLU_299308_0_0_10"/>
<dbReference type="GO" id="GO:0009254">
    <property type="term" value="P:peptidoglycan turnover"/>
    <property type="evidence" value="ECO:0007669"/>
    <property type="project" value="TreeGrafter"/>
</dbReference>
<sequence precursor="true">MKKILLFTSCLFGFTALAQTSQANFESYCQQTYAAYPGIPKGILEAVSFTQTRMSYLTTSELESCSGLPKSHGFLGLIAHGKGYFKENLKLVSQISGVPVSQIKQDPAAEISAFGKVVDVYMKELKGTSLPNSLKEIFNRLSYLSDSGRVNAFARDAELYELFKFLNNDENSALYHFPNYNFDLKSLFGSQNLSVLSAQRITFSENGIQSNSGQNYLPKKTESLVKSLEYTPAVWNPAPSCNFSSRSGTAISAITIHTIQGTYAGAISWSQNCSSSVSYHYVVRSSDGQVTQMVLEANKAWHVGSENPYTIGYEHEGYVTQAQWYTPALYNASAGITRDICQSGYGISPLRTFSGAATSGANVLGGCIKIKGHQHFPNQTHTDPGIYWNWALYYQLVNNNPTQNNLNASSGTFTDSGGSGANYSNDQRSLTLIQPANASSITLNFSSFSIEANWDYLYIYDGATTAAPLIGTYTGTNSPGTITSSSGSLLIEFRSDCATTAAGWVANWTSVVTNPALGDVIAPMTTVSVPGSWVTQNFTATYMDTDNAGGSGVEKSFYQVTDLTGSDWRSNAAKGFFNDNFDQTAIHSSWTSQSGMWALGSGNLVHSDESNGNSNIWANVTSNLSDRYLYQWSGAMSGTGTNRRAGFHYFCSDPTLPNRGNSYFVFFRLDNDKIQIYEVTNDTYSLVDEVVYNFNVDQWYDYKVAYDRTTGKHQVYVNNVLARTWTDPTPLTTGNYISFRTGNCVYKVNDLRVYRSRSSSTPITVGASGDMRYESPNSSTSVGRIRSIVQDVAGNLSAVSSQDVKIDWTTPSAIQTVNDVLLADASTTTYTSMLEANWTTSFDANSDIANYWVAIGTEIGATDVMEWKNNYWSTDISVGGLSLNAGNRYYFSVKAENGAGVFSDVMSSNEQIPILSTISPGAFLQEELKFVIYPNPASEILVVKSDRVGGRIVLMDNSGRIVLEKIVDNIIVDLLIGHLSAGNYQLIYELDGKAFREMIIKQ</sequence>
<dbReference type="InterPro" id="IPR035914">
    <property type="entry name" value="Sperma_CUB_dom_sf"/>
</dbReference>
<keyword evidence="3 8" id="KW-0378">Hydrolase</keyword>
<dbReference type="InterPro" id="IPR036116">
    <property type="entry name" value="FN3_sf"/>
</dbReference>
<dbReference type="Pfam" id="PF00431">
    <property type="entry name" value="CUB"/>
    <property type="match status" value="1"/>
</dbReference>
<feature type="signal peptide" evidence="6">
    <location>
        <begin position="1"/>
        <end position="18"/>
    </location>
</feature>
<dbReference type="PROSITE" id="PS01180">
    <property type="entry name" value="CUB"/>
    <property type="match status" value="1"/>
</dbReference>
<evidence type="ECO:0000256" key="3">
    <source>
        <dbReference type="ARBA" id="ARBA00022801"/>
    </source>
</evidence>
<dbReference type="SMART" id="SM00042">
    <property type="entry name" value="CUB"/>
    <property type="match status" value="1"/>
</dbReference>
<dbReference type="CDD" id="cd06583">
    <property type="entry name" value="PGRP"/>
    <property type="match status" value="1"/>
</dbReference>
<dbReference type="KEGG" id="fte:Fluta_1225"/>
<dbReference type="PANTHER" id="PTHR30417:SF1">
    <property type="entry name" value="N-ACETYLMURAMOYL-L-ALANINE AMIDASE AMID"/>
    <property type="match status" value="1"/>
</dbReference>
<dbReference type="PANTHER" id="PTHR30417">
    <property type="entry name" value="N-ACETYLMURAMOYL-L-ALANINE AMIDASE AMID"/>
    <property type="match status" value="1"/>
</dbReference>
<dbReference type="InterPro" id="IPR036505">
    <property type="entry name" value="Amidase/PGRP_sf"/>
</dbReference>
<evidence type="ECO:0000256" key="4">
    <source>
        <dbReference type="ARBA" id="ARBA00023157"/>
    </source>
</evidence>
<reference evidence="8 9" key="1">
    <citation type="journal article" date="2011" name="Stand. Genomic Sci.">
        <title>Complete genome sequence of the gliding freshwater bacterium Fluviicola taffensis type strain (RW262).</title>
        <authorList>
            <person name="Woyke T."/>
            <person name="Chertkov O."/>
            <person name="Lapidus A."/>
            <person name="Nolan M."/>
            <person name="Lucas S."/>
            <person name="Del Rio T.G."/>
            <person name="Tice H."/>
            <person name="Cheng J.F."/>
            <person name="Tapia R."/>
            <person name="Han C."/>
            <person name="Goodwin L."/>
            <person name="Pitluck S."/>
            <person name="Liolios K."/>
            <person name="Pagani I."/>
            <person name="Ivanova N."/>
            <person name="Huntemann M."/>
            <person name="Mavromatis K."/>
            <person name="Mikhailova N."/>
            <person name="Pati A."/>
            <person name="Chen A."/>
            <person name="Palaniappan K."/>
            <person name="Land M."/>
            <person name="Hauser L."/>
            <person name="Brambilla E.M."/>
            <person name="Rohde M."/>
            <person name="Mwirichia R."/>
            <person name="Sikorski J."/>
            <person name="Tindall B.J."/>
            <person name="Goker M."/>
            <person name="Bristow J."/>
            <person name="Eisen J.A."/>
            <person name="Markowitz V."/>
            <person name="Hugenholtz P."/>
            <person name="Klenk H.P."/>
            <person name="Kyrpides N.C."/>
        </authorList>
    </citation>
    <scope>NUCLEOTIDE SEQUENCE [LARGE SCALE GENOMIC DNA]</scope>
    <source>
        <strain evidence="9">DSM 16823 / RW262 / RW262</strain>
    </source>
</reference>
<evidence type="ECO:0000256" key="2">
    <source>
        <dbReference type="ARBA" id="ARBA00011901"/>
    </source>
</evidence>
<name>F2IBD4_FLUTR</name>
<keyword evidence="9" id="KW-1185">Reference proteome</keyword>
<keyword evidence="5" id="KW-0961">Cell wall biogenesis/degradation</keyword>
<dbReference type="InterPro" id="IPR003961">
    <property type="entry name" value="FN3_dom"/>
</dbReference>
<dbReference type="InterPro" id="IPR013320">
    <property type="entry name" value="ConA-like_dom_sf"/>
</dbReference>
<keyword evidence="4" id="KW-1015">Disulfide bond</keyword>
<dbReference type="SUPFAM" id="SSF55846">
    <property type="entry name" value="N-acetylmuramoyl-L-alanine amidase-like"/>
    <property type="match status" value="1"/>
</dbReference>
<dbReference type="GO" id="GO:0005975">
    <property type="term" value="P:carbohydrate metabolic process"/>
    <property type="evidence" value="ECO:0007669"/>
    <property type="project" value="UniProtKB-ARBA"/>
</dbReference>
<reference evidence="9" key="2">
    <citation type="submission" date="2011-02" db="EMBL/GenBank/DDBJ databases">
        <title>The complete genome of Fluviicola taffensis DSM 16823.</title>
        <authorList>
            <consortium name="US DOE Joint Genome Institute (JGI-PGF)"/>
            <person name="Lucas S."/>
            <person name="Copeland A."/>
            <person name="Lapidus A."/>
            <person name="Bruce D."/>
            <person name="Goodwin L."/>
            <person name="Pitluck S."/>
            <person name="Kyrpides N."/>
            <person name="Mavromatis K."/>
            <person name="Ivanova N."/>
            <person name="Mikhailova N."/>
            <person name="Pagani I."/>
            <person name="Chertkov O."/>
            <person name="Detter J.C."/>
            <person name="Han C."/>
            <person name="Tapia R."/>
            <person name="Land M."/>
            <person name="Hauser L."/>
            <person name="Markowitz V."/>
            <person name="Cheng J.-F."/>
            <person name="Hugenholtz P."/>
            <person name="Woyke T."/>
            <person name="Wu D."/>
            <person name="Tindall B."/>
            <person name="Pomrenke H.G."/>
            <person name="Brambilla E."/>
            <person name="Klenk H.-P."/>
            <person name="Eisen J.A."/>
        </authorList>
    </citation>
    <scope>NUCLEOTIDE SEQUENCE [LARGE SCALE GENOMIC DNA]</scope>
    <source>
        <strain evidence="9">DSM 16823 / RW262 / RW262</strain>
    </source>
</reference>
<dbReference type="SUPFAM" id="SSF49899">
    <property type="entry name" value="Concanavalin A-like lectins/glucanases"/>
    <property type="match status" value="1"/>
</dbReference>
<dbReference type="OrthoDB" id="66275at2"/>
<dbReference type="AlphaFoldDB" id="F2IBD4"/>
<dbReference type="GO" id="GO:0008745">
    <property type="term" value="F:N-acetylmuramoyl-L-alanine amidase activity"/>
    <property type="evidence" value="ECO:0007669"/>
    <property type="project" value="UniProtKB-EC"/>
</dbReference>
<protein>
    <recommendedName>
        <fullName evidence="2">N-acetylmuramoyl-L-alanine amidase</fullName>
        <ecNumber evidence="2">3.5.1.28</ecNumber>
    </recommendedName>
</protein>
<gene>
    <name evidence="8" type="ordered locus">Fluta_1225</name>
</gene>
<evidence type="ECO:0000313" key="9">
    <source>
        <dbReference type="Proteomes" id="UP000007463"/>
    </source>
</evidence>
<evidence type="ECO:0000256" key="5">
    <source>
        <dbReference type="ARBA" id="ARBA00023316"/>
    </source>
</evidence>
<dbReference type="SUPFAM" id="SSF49854">
    <property type="entry name" value="Spermadhesin, CUB domain"/>
    <property type="match status" value="1"/>
</dbReference>
<evidence type="ECO:0000256" key="1">
    <source>
        <dbReference type="ARBA" id="ARBA00001561"/>
    </source>
</evidence>
<comment type="catalytic activity">
    <reaction evidence="1">
        <text>Hydrolyzes the link between N-acetylmuramoyl residues and L-amino acid residues in certain cell-wall glycopeptides.</text>
        <dbReference type="EC" id="3.5.1.28"/>
    </reaction>
</comment>
<feature type="chain" id="PRO_5003283281" description="N-acetylmuramoyl-L-alanine amidase" evidence="6">
    <location>
        <begin position="19"/>
        <end position="1002"/>
    </location>
</feature>
<dbReference type="SUPFAM" id="SSF49265">
    <property type="entry name" value="Fibronectin type III"/>
    <property type="match status" value="1"/>
</dbReference>
<keyword evidence="6" id="KW-0732">Signal</keyword>
<dbReference type="GO" id="GO:0004553">
    <property type="term" value="F:hydrolase activity, hydrolyzing O-glycosyl compounds"/>
    <property type="evidence" value="ECO:0007669"/>
    <property type="project" value="UniProtKB-ARBA"/>
</dbReference>
<proteinExistence type="predicted"/>
<dbReference type="eggNOG" id="COG3023">
    <property type="taxonomic scope" value="Bacteria"/>
</dbReference>
<dbReference type="InterPro" id="IPR051206">
    <property type="entry name" value="NAMLAA_amidase_2"/>
</dbReference>
<dbReference type="SMART" id="SM00644">
    <property type="entry name" value="Ami_2"/>
    <property type="match status" value="1"/>
</dbReference>
<dbReference type="Gene3D" id="2.60.120.290">
    <property type="entry name" value="Spermadhesin, CUB domain"/>
    <property type="match status" value="1"/>
</dbReference>